<evidence type="ECO:0000313" key="1">
    <source>
        <dbReference type="EMBL" id="AOV07758.1"/>
    </source>
</evidence>
<organism evidence="1 2">
    <name type="scientific">Sporosarcina ureilytica</name>
    <dbReference type="NCBI Taxonomy" id="298596"/>
    <lineage>
        <taxon>Bacteria</taxon>
        <taxon>Bacillati</taxon>
        <taxon>Bacillota</taxon>
        <taxon>Bacilli</taxon>
        <taxon>Bacillales</taxon>
        <taxon>Caryophanaceae</taxon>
        <taxon>Sporosarcina</taxon>
    </lineage>
</organism>
<dbReference type="InterPro" id="IPR004260">
    <property type="entry name" value="Pyr-dimer_DNA_glycosylase"/>
</dbReference>
<dbReference type="Proteomes" id="UP000185746">
    <property type="component" value="Chromosome"/>
</dbReference>
<evidence type="ECO:0000313" key="2">
    <source>
        <dbReference type="Proteomes" id="UP000185746"/>
    </source>
</evidence>
<dbReference type="KEGG" id="surl:BI350_09595"/>
<keyword evidence="2" id="KW-1185">Reference proteome</keyword>
<dbReference type="Pfam" id="PF03013">
    <property type="entry name" value="Pyr_excise"/>
    <property type="match status" value="1"/>
</dbReference>
<gene>
    <name evidence="1" type="ORF">BI350_09595</name>
</gene>
<accession>A0A1D8JGD2</accession>
<name>A0A1D8JGD2_9BACL</name>
<dbReference type="AlphaFoldDB" id="A0A1D8JGD2"/>
<sequence length="127" mass="15195">MRLWHEDLLTELPRQQLLGQHRECCALRGLGWNKKHATVNYVFDHDPYKLFQYHMKVINEMKRRGYKNDPLWENPAYRGKQCSSYEVVVIEQESKPIYPEHNECYMKECLENLAEKGIHLMIEMPGS</sequence>
<evidence type="ECO:0008006" key="3">
    <source>
        <dbReference type="Google" id="ProtNLM"/>
    </source>
</evidence>
<dbReference type="NCBIfam" id="TIGR02328">
    <property type="entry name" value="TIGR02328 family protein"/>
    <property type="match status" value="1"/>
</dbReference>
<proteinExistence type="predicted"/>
<dbReference type="RefSeq" id="WP_075527899.1">
    <property type="nucleotide sequence ID" value="NZ_CP017560.1"/>
</dbReference>
<dbReference type="InterPro" id="IPR012650">
    <property type="entry name" value="CHP02328"/>
</dbReference>
<protein>
    <recommendedName>
        <fullName evidence="3">Pyrimidine dimer DNA glycosylase</fullName>
    </recommendedName>
</protein>
<reference evidence="1 2" key="1">
    <citation type="submission" date="2016-09" db="EMBL/GenBank/DDBJ databases">
        <title>Complete genome sequence of the Lysinibacillus sphaericus LMG 22257, a specie of Bacillus with ureolytic activity that can effectively biodeposit calcium carbonate.</title>
        <authorList>
            <person name="Yan W."/>
        </authorList>
    </citation>
    <scope>NUCLEOTIDE SEQUENCE [LARGE SCALE GENOMIC DNA]</scope>
    <source>
        <strain evidence="1 2">LMG 22257</strain>
    </source>
</reference>
<dbReference type="EMBL" id="CP017560">
    <property type="protein sequence ID" value="AOV07758.1"/>
    <property type="molecule type" value="Genomic_DNA"/>
</dbReference>